<dbReference type="SUPFAM" id="SSF56935">
    <property type="entry name" value="Porins"/>
    <property type="match status" value="1"/>
</dbReference>
<evidence type="ECO:0000256" key="1">
    <source>
        <dbReference type="ARBA" id="ARBA00004571"/>
    </source>
</evidence>
<dbReference type="Pfam" id="PF00593">
    <property type="entry name" value="TonB_dep_Rec_b-barrel"/>
    <property type="match status" value="1"/>
</dbReference>
<evidence type="ECO:0000256" key="13">
    <source>
        <dbReference type="SAM" id="SignalP"/>
    </source>
</evidence>
<dbReference type="PANTHER" id="PTHR32552:SF81">
    <property type="entry name" value="TONB-DEPENDENT OUTER MEMBRANE RECEPTOR"/>
    <property type="match status" value="1"/>
</dbReference>
<comment type="similarity">
    <text evidence="11 12">Belongs to the TonB-dependent receptor family.</text>
</comment>
<dbReference type="InterPro" id="IPR039426">
    <property type="entry name" value="TonB-dep_rcpt-like"/>
</dbReference>
<dbReference type="Gene3D" id="2.40.170.20">
    <property type="entry name" value="TonB-dependent receptor, beta-barrel domain"/>
    <property type="match status" value="1"/>
</dbReference>
<keyword evidence="10 11" id="KW-0998">Cell outer membrane</keyword>
<evidence type="ECO:0000256" key="2">
    <source>
        <dbReference type="ARBA" id="ARBA00022448"/>
    </source>
</evidence>
<feature type="signal peptide" evidence="13">
    <location>
        <begin position="1"/>
        <end position="25"/>
    </location>
</feature>
<dbReference type="Proteomes" id="UP000548867">
    <property type="component" value="Unassembled WGS sequence"/>
</dbReference>
<keyword evidence="17" id="KW-1185">Reference proteome</keyword>
<evidence type="ECO:0000256" key="10">
    <source>
        <dbReference type="ARBA" id="ARBA00023237"/>
    </source>
</evidence>
<evidence type="ECO:0000256" key="5">
    <source>
        <dbReference type="ARBA" id="ARBA00022692"/>
    </source>
</evidence>
<evidence type="ECO:0000259" key="15">
    <source>
        <dbReference type="Pfam" id="PF07715"/>
    </source>
</evidence>
<evidence type="ECO:0000256" key="3">
    <source>
        <dbReference type="ARBA" id="ARBA00022452"/>
    </source>
</evidence>
<keyword evidence="6" id="KW-0408">Iron</keyword>
<dbReference type="GO" id="GO:0006826">
    <property type="term" value="P:iron ion transport"/>
    <property type="evidence" value="ECO:0007669"/>
    <property type="project" value="UniProtKB-KW"/>
</dbReference>
<name>A0A7W6CM89_9SPHN</name>
<keyword evidence="8 12" id="KW-0798">TonB box</keyword>
<evidence type="ECO:0000256" key="7">
    <source>
        <dbReference type="ARBA" id="ARBA00023065"/>
    </source>
</evidence>
<dbReference type="EMBL" id="JACIDX010000009">
    <property type="protein sequence ID" value="MBB3955566.1"/>
    <property type="molecule type" value="Genomic_DNA"/>
</dbReference>
<evidence type="ECO:0000313" key="16">
    <source>
        <dbReference type="EMBL" id="MBB3955566.1"/>
    </source>
</evidence>
<accession>A0A7W6CM89</accession>
<keyword evidence="13" id="KW-0732">Signal</keyword>
<protein>
    <submittedName>
        <fullName evidence="16">Iron complex outermembrane receptor protein</fullName>
    </submittedName>
</protein>
<feature type="chain" id="PRO_5030535044" evidence="13">
    <location>
        <begin position="26"/>
        <end position="762"/>
    </location>
</feature>
<keyword evidence="9 11" id="KW-0472">Membrane</keyword>
<comment type="caution">
    <text evidence="16">The sequence shown here is derived from an EMBL/GenBank/DDBJ whole genome shotgun (WGS) entry which is preliminary data.</text>
</comment>
<evidence type="ECO:0000256" key="9">
    <source>
        <dbReference type="ARBA" id="ARBA00023136"/>
    </source>
</evidence>
<comment type="subcellular location">
    <subcellularLocation>
        <location evidence="1 11">Cell outer membrane</location>
        <topology evidence="1 11">Multi-pass membrane protein</topology>
    </subcellularLocation>
</comment>
<evidence type="ECO:0000256" key="12">
    <source>
        <dbReference type="RuleBase" id="RU003357"/>
    </source>
</evidence>
<proteinExistence type="inferred from homology"/>
<evidence type="ECO:0000256" key="11">
    <source>
        <dbReference type="PROSITE-ProRule" id="PRU01360"/>
    </source>
</evidence>
<reference evidence="16 17" key="1">
    <citation type="submission" date="2020-08" db="EMBL/GenBank/DDBJ databases">
        <title>Genomic Encyclopedia of Type Strains, Phase IV (KMG-IV): sequencing the most valuable type-strain genomes for metagenomic binning, comparative biology and taxonomic classification.</title>
        <authorList>
            <person name="Goeker M."/>
        </authorList>
    </citation>
    <scope>NUCLEOTIDE SEQUENCE [LARGE SCALE GENOMIC DNA]</scope>
    <source>
        <strain evidence="16 17">DSM 27057</strain>
    </source>
</reference>
<dbReference type="InterPro" id="IPR012910">
    <property type="entry name" value="Plug_dom"/>
</dbReference>
<dbReference type="PROSITE" id="PS52016">
    <property type="entry name" value="TONB_DEPENDENT_REC_3"/>
    <property type="match status" value="1"/>
</dbReference>
<keyword evidence="7" id="KW-0406">Ion transport</keyword>
<dbReference type="InterPro" id="IPR000531">
    <property type="entry name" value="Beta-barrel_TonB"/>
</dbReference>
<evidence type="ECO:0000256" key="8">
    <source>
        <dbReference type="ARBA" id="ARBA00023077"/>
    </source>
</evidence>
<evidence type="ECO:0000259" key="14">
    <source>
        <dbReference type="Pfam" id="PF00593"/>
    </source>
</evidence>
<feature type="domain" description="TonB-dependent receptor plug" evidence="15">
    <location>
        <begin position="51"/>
        <end position="157"/>
    </location>
</feature>
<sequence length="762" mass="82743">MKIHLIRSAGLGALAFMLMTSGARAAETPAAKTDNGIQEILVTAERHVSSVQKTPLSITVLGEDALKQKGITTGQDVADVVPGVKVMHEMGVTNVYIRGVGNTASNPYADSGVTFNLDGVALTLPSGAGGQMYDLARMEVLKGPQGTLYGRNATAGVMNIVTRDPDFVRGGYANVTFGNYDNVETEGAFNLPLSDTLAARVAFHTSNHKGYLSNGNNDEDGRGARLKLLWKPATGTRLLLGVDFDNQSGKGAQRVPVKSSDGSFYFNAALGINNPWYMQNTMPSPVGGNTQIVPSDAHVINRNWGIFAQLDQDVGIGVLTVLPSYREYKQDWKSADDGFAFQQQVSDKSKSIEVRLGSHDDRGSRLKWVLGAYGLSESLPNVVSVQQSFPIIGATSPEQANMYLQTTGTPYDKTSSYAFFAQATYRVLPVLRITGGIRYTHDSKHETGYTSNDISYSPYSQYTFKLDWRAVSQKATWRVGFDLDLAPQSMLYGNIATGYKAGGFGAGPTPGLTPGLTVDPTLVPLLTYKPEELTSYELGIKNSFFDRRLQVNLQGFYWNYKNQQIQTIFLFPLPSLPPVIVPSVVNAGAGKTYGADLDITYRFSPHDQIGVSLEVLGSKYDNFNYPFLFTSGLNQDKSGRPFNYAPSLSGSVDYSHVWDLANGGNVTLRAGVRFSASYWMSYNYDSASRQGAYSKTDLSLEYAAPEHAWFARAWVRNLENSAVLSYVGGSVPGTSLAPAPSGVSWATIQPPRTFGASFGVKF</sequence>
<dbReference type="Pfam" id="PF07715">
    <property type="entry name" value="Plug"/>
    <property type="match status" value="1"/>
</dbReference>
<evidence type="ECO:0000256" key="4">
    <source>
        <dbReference type="ARBA" id="ARBA00022496"/>
    </source>
</evidence>
<keyword evidence="5 11" id="KW-0812">Transmembrane</keyword>
<keyword evidence="4" id="KW-0410">Iron transport</keyword>
<organism evidence="16 17">
    <name type="scientific">Novosphingobium sediminicola</name>
    <dbReference type="NCBI Taxonomy" id="563162"/>
    <lineage>
        <taxon>Bacteria</taxon>
        <taxon>Pseudomonadati</taxon>
        <taxon>Pseudomonadota</taxon>
        <taxon>Alphaproteobacteria</taxon>
        <taxon>Sphingomonadales</taxon>
        <taxon>Sphingomonadaceae</taxon>
        <taxon>Novosphingobium</taxon>
    </lineage>
</organism>
<feature type="domain" description="TonB-dependent receptor-like beta-barrel" evidence="14">
    <location>
        <begin position="267"/>
        <end position="718"/>
    </location>
</feature>
<dbReference type="PANTHER" id="PTHR32552">
    <property type="entry name" value="FERRICHROME IRON RECEPTOR-RELATED"/>
    <property type="match status" value="1"/>
</dbReference>
<gene>
    <name evidence="16" type="ORF">GGR38_002522</name>
</gene>
<keyword evidence="3 11" id="KW-1134">Transmembrane beta strand</keyword>
<dbReference type="AlphaFoldDB" id="A0A7W6CM89"/>
<dbReference type="InterPro" id="IPR036942">
    <property type="entry name" value="Beta-barrel_TonB_sf"/>
</dbReference>
<evidence type="ECO:0000313" key="17">
    <source>
        <dbReference type="Proteomes" id="UP000548867"/>
    </source>
</evidence>
<evidence type="ECO:0000256" key="6">
    <source>
        <dbReference type="ARBA" id="ARBA00023004"/>
    </source>
</evidence>
<keyword evidence="16" id="KW-0675">Receptor</keyword>
<keyword evidence="2 11" id="KW-0813">Transport</keyword>
<dbReference type="RefSeq" id="WP_183626004.1">
    <property type="nucleotide sequence ID" value="NZ_JACIDX010000009.1"/>
</dbReference>
<dbReference type="GO" id="GO:0009279">
    <property type="term" value="C:cell outer membrane"/>
    <property type="evidence" value="ECO:0007669"/>
    <property type="project" value="UniProtKB-SubCell"/>
</dbReference>